<name>A0ABM1EJT7_PRICU</name>
<feature type="region of interest" description="Disordered" evidence="1">
    <location>
        <begin position="135"/>
        <end position="212"/>
    </location>
</feature>
<protein>
    <submittedName>
        <fullName evidence="3">Uncharacterized protein C11orf57-like isoform X1</fullName>
    </submittedName>
</protein>
<dbReference type="PANTHER" id="PTHR46940">
    <property type="entry name" value="NKAP DOMAIN-CONTAINING 1"/>
    <property type="match status" value="1"/>
</dbReference>
<feature type="compositionally biased region" description="Low complexity" evidence="1">
    <location>
        <begin position="75"/>
        <end position="87"/>
    </location>
</feature>
<organism evidence="2 3">
    <name type="scientific">Priapulus caudatus</name>
    <name type="common">Priapulid worm</name>
    <dbReference type="NCBI Taxonomy" id="37621"/>
    <lineage>
        <taxon>Eukaryota</taxon>
        <taxon>Metazoa</taxon>
        <taxon>Ecdysozoa</taxon>
        <taxon>Scalidophora</taxon>
        <taxon>Priapulida</taxon>
        <taxon>Priapulimorpha</taxon>
        <taxon>Priapulimorphida</taxon>
        <taxon>Priapulidae</taxon>
        <taxon>Priapulus</taxon>
    </lineage>
</organism>
<feature type="compositionally biased region" description="Basic and acidic residues" evidence="1">
    <location>
        <begin position="142"/>
        <end position="152"/>
    </location>
</feature>
<dbReference type="Pfam" id="PF15692">
    <property type="entry name" value="NKAP"/>
    <property type="match status" value="1"/>
</dbReference>
<gene>
    <name evidence="3" type="primary">LOC106812954</name>
</gene>
<evidence type="ECO:0000256" key="1">
    <source>
        <dbReference type="SAM" id="MobiDB-lite"/>
    </source>
</evidence>
<dbReference type="PANTHER" id="PTHR46940:SF1">
    <property type="entry name" value="NKAP DOMAIN CONTAINING 1"/>
    <property type="match status" value="1"/>
</dbReference>
<feature type="compositionally biased region" description="Basic residues" evidence="1">
    <location>
        <begin position="169"/>
        <end position="212"/>
    </location>
</feature>
<accession>A0ABM1EJT7</accession>
<evidence type="ECO:0000313" key="2">
    <source>
        <dbReference type="Proteomes" id="UP000695022"/>
    </source>
</evidence>
<proteinExistence type="predicted"/>
<dbReference type="RefSeq" id="XP_014672458.1">
    <property type="nucleotide sequence ID" value="XM_014816972.1"/>
</dbReference>
<dbReference type="GeneID" id="106812954"/>
<dbReference type="InterPro" id="IPR043407">
    <property type="entry name" value="Nkap_D1"/>
</dbReference>
<keyword evidence="2" id="KW-1185">Reference proteome</keyword>
<feature type="region of interest" description="Disordered" evidence="1">
    <location>
        <begin position="43"/>
        <end position="92"/>
    </location>
</feature>
<feature type="compositionally biased region" description="Basic residues" evidence="1">
    <location>
        <begin position="49"/>
        <end position="58"/>
    </location>
</feature>
<evidence type="ECO:0000313" key="3">
    <source>
        <dbReference type="RefSeq" id="XP_014672458.1"/>
    </source>
</evidence>
<sequence length="212" mass="24857">MLHARGGAEMLSQDSKLLLRNIVRHTETHNRITEEQEMWRQLKAEKREAKARKRKHASKDRCRDSRHVSHKSSKHTLGSTSSPSSAESSRDFGKHSNDLYWTQKLMQFEGTNRDRWGHSGYKELYPEEFETRLKNGISPPEEQSKDCQDDHKKGIKRCKRRESFSNDRQHKKHSKSHKNSKKCKSSKKSKTKTKGTKKAKVLKSHDRKHNKT</sequence>
<dbReference type="Proteomes" id="UP000695022">
    <property type="component" value="Unplaced"/>
</dbReference>
<reference evidence="3" key="1">
    <citation type="submission" date="2025-08" db="UniProtKB">
        <authorList>
            <consortium name="RefSeq"/>
        </authorList>
    </citation>
    <scope>IDENTIFICATION</scope>
</reference>